<keyword evidence="1 4" id="KW-0489">Methyltransferase</keyword>
<dbReference type="EMBL" id="JASCXW010000007">
    <property type="protein sequence ID" value="MDI6452625.1"/>
    <property type="molecule type" value="Genomic_DNA"/>
</dbReference>
<dbReference type="EC" id="2.1.1.190" evidence="7"/>
<evidence type="ECO:0000256" key="5">
    <source>
        <dbReference type="PROSITE-ProRule" id="PRU10015"/>
    </source>
</evidence>
<dbReference type="SUPFAM" id="SSF53335">
    <property type="entry name" value="S-adenosyl-L-methionine-dependent methyltransferases"/>
    <property type="match status" value="1"/>
</dbReference>
<keyword evidence="3 4" id="KW-0949">S-adenosyl-L-methionine</keyword>
<name>A0AAW6U429_9MOLU</name>
<feature type="active site" evidence="5">
    <location>
        <position position="384"/>
    </location>
</feature>
<organism evidence="7 8">
    <name type="scientific">Peloplasma aerotolerans</name>
    <dbReference type="NCBI Taxonomy" id="3044389"/>
    <lineage>
        <taxon>Bacteria</taxon>
        <taxon>Bacillati</taxon>
        <taxon>Mycoplasmatota</taxon>
        <taxon>Mollicutes</taxon>
        <taxon>Acholeplasmatales</taxon>
        <taxon>Acholeplasmataceae</taxon>
        <taxon>Peloplasma</taxon>
    </lineage>
</organism>
<dbReference type="GO" id="GO:0070475">
    <property type="term" value="P:rRNA base methylation"/>
    <property type="evidence" value="ECO:0007669"/>
    <property type="project" value="TreeGrafter"/>
</dbReference>
<evidence type="ECO:0000256" key="2">
    <source>
        <dbReference type="ARBA" id="ARBA00022679"/>
    </source>
</evidence>
<dbReference type="Pfam" id="PF01938">
    <property type="entry name" value="TRAM"/>
    <property type="match status" value="1"/>
</dbReference>
<dbReference type="RefSeq" id="WP_282839042.1">
    <property type="nucleotide sequence ID" value="NZ_JASCXW010000007.1"/>
</dbReference>
<evidence type="ECO:0000256" key="4">
    <source>
        <dbReference type="PROSITE-ProRule" id="PRU01024"/>
    </source>
</evidence>
<feature type="domain" description="TRAM" evidence="6">
    <location>
        <begin position="1"/>
        <end position="59"/>
    </location>
</feature>
<feature type="binding site" evidence="4">
    <location>
        <position position="293"/>
    </location>
    <ligand>
        <name>S-adenosyl-L-methionine</name>
        <dbReference type="ChEBI" id="CHEBI:59789"/>
    </ligand>
</feature>
<feature type="binding site" evidence="4">
    <location>
        <position position="266"/>
    </location>
    <ligand>
        <name>S-adenosyl-L-methionine</name>
        <dbReference type="ChEBI" id="CHEBI:59789"/>
    </ligand>
</feature>
<dbReference type="PROSITE" id="PS01230">
    <property type="entry name" value="TRMA_1"/>
    <property type="match status" value="1"/>
</dbReference>
<dbReference type="PROSITE" id="PS50926">
    <property type="entry name" value="TRAM"/>
    <property type="match status" value="1"/>
</dbReference>
<reference evidence="7" key="1">
    <citation type="submission" date="2023-05" db="EMBL/GenBank/DDBJ databases">
        <title>Mariniplasma microaerophilum sp. nov., a novel anaerobic mollicute isolated from terrestrial mud volcano, Taman Peninsula, Russia.</title>
        <authorList>
            <person name="Khomyakova M.A."/>
            <person name="Merkel A.Y."/>
            <person name="Slobodkin A.I."/>
        </authorList>
    </citation>
    <scope>NUCLEOTIDE SEQUENCE</scope>
    <source>
        <strain evidence="7">M4Ah</strain>
    </source>
</reference>
<dbReference type="Proteomes" id="UP001431532">
    <property type="component" value="Unassembled WGS sequence"/>
</dbReference>
<comment type="caution">
    <text evidence="7">The sequence shown here is derived from an EMBL/GenBank/DDBJ whole genome shotgun (WGS) entry which is preliminary data.</text>
</comment>
<evidence type="ECO:0000313" key="8">
    <source>
        <dbReference type="Proteomes" id="UP001431532"/>
    </source>
</evidence>
<keyword evidence="8" id="KW-1185">Reference proteome</keyword>
<evidence type="ECO:0000256" key="1">
    <source>
        <dbReference type="ARBA" id="ARBA00022603"/>
    </source>
</evidence>
<dbReference type="NCBIfam" id="TIGR00479">
    <property type="entry name" value="rumA"/>
    <property type="match status" value="1"/>
</dbReference>
<feature type="binding site" evidence="4">
    <location>
        <position position="357"/>
    </location>
    <ligand>
        <name>S-adenosyl-L-methionine</name>
        <dbReference type="ChEBI" id="CHEBI:59789"/>
    </ligand>
</feature>
<evidence type="ECO:0000313" key="7">
    <source>
        <dbReference type="EMBL" id="MDI6452625.1"/>
    </source>
</evidence>
<dbReference type="InterPro" id="IPR002792">
    <property type="entry name" value="TRAM_dom"/>
</dbReference>
<comment type="similarity">
    <text evidence="4">Belongs to the class I-like SAM-binding methyltransferase superfamily. RNA M5U methyltransferase family.</text>
</comment>
<dbReference type="CDD" id="cd02440">
    <property type="entry name" value="AdoMet_MTases"/>
    <property type="match status" value="1"/>
</dbReference>
<keyword evidence="2 4" id="KW-0808">Transferase</keyword>
<sequence length="426" mass="48447">MLTVGSIIEGMAVDLDYQGQGVVKYEGYVIFVPKLIDGEVAEIEITKLKKSFAEGKVKRLITKSADRVECDEIELGSYDLIHLSQEKQDAWQIKTTYETIKKIADIDFPINQILTTNQTTHYRNKSVFHVLNKPYLTLGLYKDKSNELVAVDHFILSDQKTNEVLSFISKNQIKVDSNKLKHIAFRTNSKSEILITLIATQDKFMGRNDIVSKLMTIPKVVGVTVNVKDHPKVIFGKKSKTLFGLNRITETLNGIELQINDRSFFQVNLPVIQMAYQLIKDQIEPNASIVDAYSGIGSIGFYLHDKVKKITMIESNPDSIEMAKKILNKHQIEHVDIIDDLAEKVIHLLDADFLIVDPPRQGLSEKLIEQVIEKSFRKIFYLSCDVKTLAKNIASLQPAYELKKVIPIKMFYQTSEIETLAILEKK</sequence>
<dbReference type="InterPro" id="IPR029063">
    <property type="entry name" value="SAM-dependent_MTases_sf"/>
</dbReference>
<dbReference type="Gene3D" id="3.40.50.150">
    <property type="entry name" value="Vaccinia Virus protein VP39"/>
    <property type="match status" value="1"/>
</dbReference>
<gene>
    <name evidence="7" type="primary">rlmD</name>
    <name evidence="7" type="ORF">QJ521_03515</name>
</gene>
<dbReference type="GO" id="GO:0070041">
    <property type="term" value="F:rRNA (uridine-C5-)-methyltransferase activity"/>
    <property type="evidence" value="ECO:0007669"/>
    <property type="project" value="TreeGrafter"/>
</dbReference>
<feature type="active site" description="Nucleophile" evidence="4">
    <location>
        <position position="384"/>
    </location>
</feature>
<evidence type="ECO:0000256" key="3">
    <source>
        <dbReference type="ARBA" id="ARBA00022691"/>
    </source>
</evidence>
<dbReference type="InterPro" id="IPR030390">
    <property type="entry name" value="MeTrfase_TrmA_AS"/>
</dbReference>
<feature type="binding site" evidence="4">
    <location>
        <position position="314"/>
    </location>
    <ligand>
        <name>S-adenosyl-L-methionine</name>
        <dbReference type="ChEBI" id="CHEBI:59789"/>
    </ligand>
</feature>
<protein>
    <submittedName>
        <fullName evidence="7">23S rRNA (Uracil(1939)-C(5))-methyltransferase RlmD</fullName>
        <ecNumber evidence="7">2.1.1.190</ecNumber>
    </submittedName>
</protein>
<dbReference type="PROSITE" id="PS51687">
    <property type="entry name" value="SAM_MT_RNA_M5U"/>
    <property type="match status" value="1"/>
</dbReference>
<proteinExistence type="inferred from homology"/>
<dbReference type="SUPFAM" id="SSF50249">
    <property type="entry name" value="Nucleic acid-binding proteins"/>
    <property type="match status" value="1"/>
</dbReference>
<dbReference type="Gene3D" id="2.40.50.140">
    <property type="entry name" value="Nucleic acid-binding proteins"/>
    <property type="match status" value="1"/>
</dbReference>
<dbReference type="Pfam" id="PF05958">
    <property type="entry name" value="tRNA_U5-meth_tr"/>
    <property type="match status" value="1"/>
</dbReference>
<dbReference type="InterPro" id="IPR010280">
    <property type="entry name" value="U5_MeTrfase_fam"/>
</dbReference>
<dbReference type="PANTHER" id="PTHR11061">
    <property type="entry name" value="RNA M5U METHYLTRANSFERASE"/>
    <property type="match status" value="1"/>
</dbReference>
<dbReference type="PANTHER" id="PTHR11061:SF30">
    <property type="entry name" value="TRNA (URACIL(54)-C(5))-METHYLTRANSFERASE"/>
    <property type="match status" value="1"/>
</dbReference>
<dbReference type="AlphaFoldDB" id="A0AAW6U429"/>
<evidence type="ECO:0000259" key="6">
    <source>
        <dbReference type="PROSITE" id="PS50926"/>
    </source>
</evidence>
<dbReference type="InterPro" id="IPR012340">
    <property type="entry name" value="NA-bd_OB-fold"/>
</dbReference>
<accession>A0AAW6U429</accession>
<dbReference type="Gene3D" id="2.40.50.1070">
    <property type="match status" value="1"/>
</dbReference>